<reference evidence="2 3" key="1">
    <citation type="submission" date="2020-04" db="EMBL/GenBank/DDBJ databases">
        <authorList>
            <person name="De Canck E."/>
        </authorList>
    </citation>
    <scope>NUCLEOTIDE SEQUENCE [LARGE SCALE GENOMIC DNA]</scope>
    <source>
        <strain evidence="2 3">LMG 29542</strain>
    </source>
</reference>
<gene>
    <name evidence="2" type="ORF">LMG29542_07149</name>
</gene>
<dbReference type="RefSeq" id="WP_217478087.1">
    <property type="nucleotide sequence ID" value="NZ_CADIKH010000070.1"/>
</dbReference>
<feature type="compositionally biased region" description="Polar residues" evidence="1">
    <location>
        <begin position="8"/>
        <end position="27"/>
    </location>
</feature>
<proteinExistence type="predicted"/>
<evidence type="ECO:0000313" key="2">
    <source>
        <dbReference type="EMBL" id="CAB3773210.1"/>
    </source>
</evidence>
<dbReference type="AlphaFoldDB" id="A0A6J5F301"/>
<protein>
    <recommendedName>
        <fullName evidence="4">Glycine zipper domain-containing protein</fullName>
    </recommendedName>
</protein>
<evidence type="ECO:0000256" key="1">
    <source>
        <dbReference type="SAM" id="MobiDB-lite"/>
    </source>
</evidence>
<keyword evidence="3" id="KW-1185">Reference proteome</keyword>
<feature type="region of interest" description="Disordered" evidence="1">
    <location>
        <begin position="1"/>
        <end position="27"/>
    </location>
</feature>
<name>A0A6J5F301_9BURK</name>
<evidence type="ECO:0000313" key="3">
    <source>
        <dbReference type="Proteomes" id="UP000494363"/>
    </source>
</evidence>
<evidence type="ECO:0008006" key="4">
    <source>
        <dbReference type="Google" id="ProtNLM"/>
    </source>
</evidence>
<accession>A0A6J5F301</accession>
<dbReference type="EMBL" id="CADIKH010000070">
    <property type="protein sequence ID" value="CAB3773210.1"/>
    <property type="molecule type" value="Genomic_DNA"/>
</dbReference>
<organism evidence="2 3">
    <name type="scientific">Paraburkholderia humisilvae</name>
    <dbReference type="NCBI Taxonomy" id="627669"/>
    <lineage>
        <taxon>Bacteria</taxon>
        <taxon>Pseudomonadati</taxon>
        <taxon>Pseudomonadota</taxon>
        <taxon>Betaproteobacteria</taxon>
        <taxon>Burkholderiales</taxon>
        <taxon>Burkholderiaceae</taxon>
        <taxon>Paraburkholderia</taxon>
    </lineage>
</organism>
<sequence length="80" mass="7506">MMNLGLLRQTNVDDSQRASNGDSLSSGLERTLGKLADSLGAPAGGLVGAAVGGPLGGLLGTAVGGLTGGLVNEMVGGGAG</sequence>
<dbReference type="Proteomes" id="UP000494363">
    <property type="component" value="Unassembled WGS sequence"/>
</dbReference>